<name>A0ACC3YXJ5_COLTU</name>
<dbReference type="EMBL" id="VUJX02000005">
    <property type="protein sequence ID" value="KAL0936673.1"/>
    <property type="molecule type" value="Genomic_DNA"/>
</dbReference>
<organism evidence="1 2">
    <name type="scientific">Colletotrichum truncatum</name>
    <name type="common">Anthracnose fungus</name>
    <name type="synonym">Colletotrichum capsici</name>
    <dbReference type="NCBI Taxonomy" id="5467"/>
    <lineage>
        <taxon>Eukaryota</taxon>
        <taxon>Fungi</taxon>
        <taxon>Dikarya</taxon>
        <taxon>Ascomycota</taxon>
        <taxon>Pezizomycotina</taxon>
        <taxon>Sordariomycetes</taxon>
        <taxon>Hypocreomycetidae</taxon>
        <taxon>Glomerellales</taxon>
        <taxon>Glomerellaceae</taxon>
        <taxon>Colletotrichum</taxon>
        <taxon>Colletotrichum truncatum species complex</taxon>
    </lineage>
</organism>
<evidence type="ECO:0000313" key="2">
    <source>
        <dbReference type="Proteomes" id="UP000805649"/>
    </source>
</evidence>
<accession>A0ACC3YXJ5</accession>
<protein>
    <submittedName>
        <fullName evidence="1">Cystathionine gamma-synthase protein</fullName>
    </submittedName>
</protein>
<gene>
    <name evidence="1" type="ORF">CTRU02_208888</name>
</gene>
<proteinExistence type="predicted"/>
<comment type="caution">
    <text evidence="1">The sequence shown here is derived from an EMBL/GenBank/DDBJ whole genome shotgun (WGS) entry which is preliminary data.</text>
</comment>
<reference evidence="1 2" key="1">
    <citation type="journal article" date="2020" name="Phytopathology">
        <title>Genome Sequence Resources of Colletotrichum truncatum, C. plurivorum, C. musicola, and C. sojae: Four Species Pathogenic to Soybean (Glycine max).</title>
        <authorList>
            <person name="Rogerio F."/>
            <person name="Boufleur T.R."/>
            <person name="Ciampi-Guillardi M."/>
            <person name="Sukno S.A."/>
            <person name="Thon M.R."/>
            <person name="Massola Junior N.S."/>
            <person name="Baroncelli R."/>
        </authorList>
    </citation>
    <scope>NUCLEOTIDE SEQUENCE [LARGE SCALE GENOMIC DNA]</scope>
    <source>
        <strain evidence="1 2">CMES1059</strain>
    </source>
</reference>
<dbReference type="Proteomes" id="UP000805649">
    <property type="component" value="Unassembled WGS sequence"/>
</dbReference>
<sequence length="568" mass="60940">MTPYFDVSHLPSSASFYSAILQPLGIHYISTNTLTANDDKDPNTANNTARSLSTVTYGTSSPPTPVFQIREARNSLEPLKLSRVVFSAPSPTAVTDFHFFALRANPAPLAVPRPTAITQCGDIHRAAVTDMDGNTMEVVYQPPPNYPPSHAGSTVRRTQSTHEEVSRILNWNHDVATSESSPSTLALAMASRTGQLPGNEPYTILRRSVTTSIIESHSTNNDLDSAPIPSPAAAPNSSSGLQTSTVVGSLLGAAVGAAAGAALTYGMMRKERAPAPLHEFDGTNPAPPFQRRATFPDQYQNPQATPGRYVEVERTVEKIRYPEAYPTLPDNGPAPEYMAKYSQVGSQTREVDVYDDTRSHHSSRYQLERGSSVHSRSQAAVPRAAPLMITDYEHRSNVGSRISIAGKSAVPRSVTQDFDETRTYVSARSAKSQSTIRPPPPTTQTELGARSKAPSVVPSRAPTNAPSRAPTVAPSRAPTKAPSHAPTYVPSKAPSKTHTAIRVPNSNPVFAYPPATRAPTYISARNVAAPKSGIGSSSRADWEEDAISVAPSDSISCIGSKTSRRHYH</sequence>
<evidence type="ECO:0000313" key="1">
    <source>
        <dbReference type="EMBL" id="KAL0936673.1"/>
    </source>
</evidence>
<keyword evidence="2" id="KW-1185">Reference proteome</keyword>